<dbReference type="GeneID" id="115254901"/>
<name>A0ABM1Y912_AEDAL</name>
<keyword evidence="4" id="KW-1185">Reference proteome</keyword>
<feature type="compositionally biased region" description="Pro residues" evidence="1">
    <location>
        <begin position="62"/>
        <end position="110"/>
    </location>
</feature>
<feature type="signal peptide" evidence="2">
    <location>
        <begin position="1"/>
        <end position="18"/>
    </location>
</feature>
<dbReference type="EnsemblMetazoa" id="AALFPA23_006915.R9111">
    <property type="protein sequence ID" value="AALFPA23_006915.P9111"/>
    <property type="gene ID" value="AALFPA23_006915"/>
</dbReference>
<sequence>MKLLIGLLLVGLAIEGRAQLTCFVCDNCGDPFDRTGHTAQTCPQPVPTIVTPPHEGTTTAIPPTPPNPEGPTLTPPPVVPTVAPGPTPAPVPTPAPGPGDGPILTPPPPVGRRKRQTNQLSHRCFVLTHNGVTRRGCTAHGTDWMETCRTNNNGQQPNECRLCDWAECNSASGLTVSIVTLSAALLIALKFF</sequence>
<feature type="region of interest" description="Disordered" evidence="1">
    <location>
        <begin position="43"/>
        <end position="114"/>
    </location>
</feature>
<reference evidence="4" key="1">
    <citation type="journal article" date="2015" name="Proc. Natl. Acad. Sci. U.S.A.">
        <title>Genome sequence of the Asian Tiger mosquito, Aedes albopictus, reveals insights into its biology, genetics, and evolution.</title>
        <authorList>
            <person name="Chen X.G."/>
            <person name="Jiang X."/>
            <person name="Gu J."/>
            <person name="Xu M."/>
            <person name="Wu Y."/>
            <person name="Deng Y."/>
            <person name="Zhang C."/>
            <person name="Bonizzoni M."/>
            <person name="Dermauw W."/>
            <person name="Vontas J."/>
            <person name="Armbruster P."/>
            <person name="Huang X."/>
            <person name="Yang Y."/>
            <person name="Zhang H."/>
            <person name="He W."/>
            <person name="Peng H."/>
            <person name="Liu Y."/>
            <person name="Wu K."/>
            <person name="Chen J."/>
            <person name="Lirakis M."/>
            <person name="Topalis P."/>
            <person name="Van Leeuwen T."/>
            <person name="Hall A.B."/>
            <person name="Jiang X."/>
            <person name="Thorpe C."/>
            <person name="Mueller R.L."/>
            <person name="Sun C."/>
            <person name="Waterhouse R.M."/>
            <person name="Yan G."/>
            <person name="Tu Z.J."/>
            <person name="Fang X."/>
            <person name="James A.A."/>
        </authorList>
    </citation>
    <scope>NUCLEOTIDE SEQUENCE [LARGE SCALE GENOMIC DNA]</scope>
    <source>
        <strain evidence="4">Foshan</strain>
    </source>
</reference>
<keyword evidence="2" id="KW-0732">Signal</keyword>
<evidence type="ECO:0000313" key="4">
    <source>
        <dbReference type="Proteomes" id="UP000069940"/>
    </source>
</evidence>
<evidence type="ECO:0000313" key="3">
    <source>
        <dbReference type="EnsemblMetazoa" id="AALFPA23_006915.P9111"/>
    </source>
</evidence>
<feature type="chain" id="PRO_5047237855" evidence="2">
    <location>
        <begin position="19"/>
        <end position="192"/>
    </location>
</feature>
<evidence type="ECO:0000256" key="2">
    <source>
        <dbReference type="SAM" id="SignalP"/>
    </source>
</evidence>
<dbReference type="Proteomes" id="UP000069940">
    <property type="component" value="Unassembled WGS sequence"/>
</dbReference>
<evidence type="ECO:0000256" key="1">
    <source>
        <dbReference type="SAM" id="MobiDB-lite"/>
    </source>
</evidence>
<organism evidence="3 4">
    <name type="scientific">Aedes albopictus</name>
    <name type="common">Asian tiger mosquito</name>
    <name type="synonym">Stegomyia albopicta</name>
    <dbReference type="NCBI Taxonomy" id="7160"/>
    <lineage>
        <taxon>Eukaryota</taxon>
        <taxon>Metazoa</taxon>
        <taxon>Ecdysozoa</taxon>
        <taxon>Arthropoda</taxon>
        <taxon>Hexapoda</taxon>
        <taxon>Insecta</taxon>
        <taxon>Pterygota</taxon>
        <taxon>Neoptera</taxon>
        <taxon>Endopterygota</taxon>
        <taxon>Diptera</taxon>
        <taxon>Nematocera</taxon>
        <taxon>Culicoidea</taxon>
        <taxon>Culicidae</taxon>
        <taxon>Culicinae</taxon>
        <taxon>Aedini</taxon>
        <taxon>Aedes</taxon>
        <taxon>Stegomyia</taxon>
    </lineage>
</organism>
<protein>
    <submittedName>
        <fullName evidence="3">Uncharacterized protein</fullName>
    </submittedName>
</protein>
<dbReference type="RefSeq" id="XP_029708441.2">
    <property type="nucleotide sequence ID" value="XM_029852581.2"/>
</dbReference>
<reference evidence="3" key="2">
    <citation type="submission" date="2025-05" db="UniProtKB">
        <authorList>
            <consortium name="EnsemblMetazoa"/>
        </authorList>
    </citation>
    <scope>IDENTIFICATION</scope>
    <source>
        <strain evidence="3">Foshan</strain>
    </source>
</reference>
<accession>A0ABM1Y912</accession>
<proteinExistence type="predicted"/>